<sequence length="430" mass="47574">MVRGGKKEAEKNAAAVAEANPEAEERKRRKRVAFSKGILSEEPAKALTAAALSPSKIVRKHHGKDILRKSQRKNRFLFSFPGLLAPVTGGNIGELKDLGTKNPILYLNFPQGQMKLFGTIVYPKNRYLTLQFSRGGKNVTCEDYFDTMVVFSEAWWIGKKEENPEEARLELPRELYEAHDAGYDFKGGAGAPSETKQRVSKVGLNCVEQESPKTDLEDDLSDSQNNFEDLTEVTPVRHSERTAGKRFDFAEASSADDLVGNDVDSSKGEEQESGTAIGEELEGGMDTVHSCPLIVENDNEDAAASNHFSGKVQVSAGSVLKQKETSHSSHSCLVQTTISTLFKKVEEKKETRKVRKFPSSKASSQNLQHVGPEKETNRDERPRKKAKVIDDRNAGYKKVAKEQPKVDDDDIEEFSSTSKDSDGSDEDWAG</sequence>
<evidence type="ECO:0000313" key="1">
    <source>
        <dbReference type="EMBL" id="KAH7852839.1"/>
    </source>
</evidence>
<comment type="caution">
    <text evidence="1">The sequence shown here is derived from an EMBL/GenBank/DDBJ whole genome shotgun (WGS) entry which is preliminary data.</text>
</comment>
<keyword evidence="2" id="KW-1185">Reference proteome</keyword>
<name>A0ACB7YI78_9ERIC</name>
<accession>A0ACB7YI78</accession>
<dbReference type="Proteomes" id="UP000828048">
    <property type="component" value="Chromosome 8"/>
</dbReference>
<evidence type="ECO:0000313" key="2">
    <source>
        <dbReference type="Proteomes" id="UP000828048"/>
    </source>
</evidence>
<organism evidence="1 2">
    <name type="scientific">Vaccinium darrowii</name>
    <dbReference type="NCBI Taxonomy" id="229202"/>
    <lineage>
        <taxon>Eukaryota</taxon>
        <taxon>Viridiplantae</taxon>
        <taxon>Streptophyta</taxon>
        <taxon>Embryophyta</taxon>
        <taxon>Tracheophyta</taxon>
        <taxon>Spermatophyta</taxon>
        <taxon>Magnoliopsida</taxon>
        <taxon>eudicotyledons</taxon>
        <taxon>Gunneridae</taxon>
        <taxon>Pentapetalae</taxon>
        <taxon>asterids</taxon>
        <taxon>Ericales</taxon>
        <taxon>Ericaceae</taxon>
        <taxon>Vaccinioideae</taxon>
        <taxon>Vaccinieae</taxon>
        <taxon>Vaccinium</taxon>
    </lineage>
</organism>
<dbReference type="EMBL" id="CM037158">
    <property type="protein sequence ID" value="KAH7852839.1"/>
    <property type="molecule type" value="Genomic_DNA"/>
</dbReference>
<protein>
    <submittedName>
        <fullName evidence="1">Uncharacterized protein</fullName>
    </submittedName>
</protein>
<reference evidence="1 2" key="1">
    <citation type="journal article" date="2021" name="Hortic Res">
        <title>High-quality reference genome and annotation aids understanding of berry development for evergreen blueberry (Vaccinium darrowii).</title>
        <authorList>
            <person name="Yu J."/>
            <person name="Hulse-Kemp A.M."/>
            <person name="Babiker E."/>
            <person name="Staton M."/>
        </authorList>
    </citation>
    <scope>NUCLEOTIDE SEQUENCE [LARGE SCALE GENOMIC DNA]</scope>
    <source>
        <strain evidence="2">cv. NJ 8807/NJ 8810</strain>
        <tissue evidence="1">Young leaf</tissue>
    </source>
</reference>
<gene>
    <name evidence="1" type="ORF">Vadar_029981</name>
</gene>
<proteinExistence type="predicted"/>